<name>A0A8J3GFU2_9HYPH</name>
<proteinExistence type="inferred from homology"/>
<sequence length="365" mass="38694">MQLSRTTLDQMIQSLTSLSIVLGASALLALQGSVMPAQAQSIKLGIVAPMDGDLGILGSQVRVGVGAALSEHSPIETEIISEECSVQSGNAIADQLVAAQATAVVGFLCTESLLAALPKLRDANIPIITPAIRTPSITERREATRFPVFRLAPRTDAEATEAARLLLPLWRDVHFAIVDDGTLYGRELAEPLRAAADGAGLKPVFIDTYRPQLESQAALVARLRRAGATHVFIGGDRADIAVIGANAEEMGYELTIAGGESLLQDTQPLPEGTLAIAPKTDVPATLPAALQRTEIEGYVLPAFAATQVVIEAARIGGVQRDVLSEHTFETVLGSLKFDPKGDANLFAYRLLRFDGSSFVPLEANR</sequence>
<keyword evidence="5" id="KW-1185">Reference proteome</keyword>
<dbReference type="PANTHER" id="PTHR47151:SF2">
    <property type="entry name" value="AMINO ACID BINDING PROTEIN"/>
    <property type="match status" value="1"/>
</dbReference>
<dbReference type="InterPro" id="IPR028082">
    <property type="entry name" value="Peripla_BP_I"/>
</dbReference>
<protein>
    <submittedName>
        <fullName evidence="4">Amino acid-binding protein</fullName>
    </submittedName>
</protein>
<comment type="caution">
    <text evidence="4">The sequence shown here is derived from an EMBL/GenBank/DDBJ whole genome shotgun (WGS) entry which is preliminary data.</text>
</comment>
<dbReference type="CDD" id="cd06342">
    <property type="entry name" value="PBP1_ABC_LIVBP-like"/>
    <property type="match status" value="1"/>
</dbReference>
<evidence type="ECO:0000313" key="4">
    <source>
        <dbReference type="EMBL" id="GHC60721.1"/>
    </source>
</evidence>
<dbReference type="RefSeq" id="WP_244636550.1">
    <property type="nucleotide sequence ID" value="NZ_BMZO01000001.1"/>
</dbReference>
<keyword evidence="2" id="KW-0732">Signal</keyword>
<evidence type="ECO:0000259" key="3">
    <source>
        <dbReference type="Pfam" id="PF13458"/>
    </source>
</evidence>
<dbReference type="Proteomes" id="UP000641137">
    <property type="component" value="Unassembled WGS sequence"/>
</dbReference>
<dbReference type="Pfam" id="PF13458">
    <property type="entry name" value="Peripla_BP_6"/>
    <property type="match status" value="1"/>
</dbReference>
<dbReference type="InterPro" id="IPR028081">
    <property type="entry name" value="Leu-bd"/>
</dbReference>
<comment type="similarity">
    <text evidence="1">Belongs to the leucine-binding protein family.</text>
</comment>
<dbReference type="EMBL" id="BMZO01000001">
    <property type="protein sequence ID" value="GHC60721.1"/>
    <property type="molecule type" value="Genomic_DNA"/>
</dbReference>
<organism evidence="4 5">
    <name type="scientific">Limoniibacter endophyticus</name>
    <dbReference type="NCBI Taxonomy" id="1565040"/>
    <lineage>
        <taxon>Bacteria</taxon>
        <taxon>Pseudomonadati</taxon>
        <taxon>Pseudomonadota</taxon>
        <taxon>Alphaproteobacteria</taxon>
        <taxon>Hyphomicrobiales</taxon>
        <taxon>Bartonellaceae</taxon>
        <taxon>Limoniibacter</taxon>
    </lineage>
</organism>
<reference evidence="4" key="2">
    <citation type="submission" date="2020-09" db="EMBL/GenBank/DDBJ databases">
        <authorList>
            <person name="Sun Q."/>
            <person name="Kim S."/>
        </authorList>
    </citation>
    <scope>NUCLEOTIDE SEQUENCE</scope>
    <source>
        <strain evidence="4">KCTC 42097</strain>
    </source>
</reference>
<evidence type="ECO:0000256" key="2">
    <source>
        <dbReference type="ARBA" id="ARBA00022729"/>
    </source>
</evidence>
<gene>
    <name evidence="4" type="ORF">GCM10010136_00920</name>
</gene>
<dbReference type="Gene3D" id="3.40.50.2300">
    <property type="match status" value="2"/>
</dbReference>
<dbReference type="PANTHER" id="PTHR47151">
    <property type="entry name" value="LEU/ILE/VAL-BINDING ABC TRANSPORTER SUBUNIT"/>
    <property type="match status" value="1"/>
</dbReference>
<reference evidence="4" key="1">
    <citation type="journal article" date="2014" name="Int. J. Syst. Evol. Microbiol.">
        <title>Complete genome sequence of Corynebacterium casei LMG S-19264T (=DSM 44701T), isolated from a smear-ripened cheese.</title>
        <authorList>
            <consortium name="US DOE Joint Genome Institute (JGI-PGF)"/>
            <person name="Walter F."/>
            <person name="Albersmeier A."/>
            <person name="Kalinowski J."/>
            <person name="Ruckert C."/>
        </authorList>
    </citation>
    <scope>NUCLEOTIDE SEQUENCE</scope>
    <source>
        <strain evidence="4">KCTC 42097</strain>
    </source>
</reference>
<evidence type="ECO:0000313" key="5">
    <source>
        <dbReference type="Proteomes" id="UP000641137"/>
    </source>
</evidence>
<feature type="domain" description="Leucine-binding protein" evidence="3">
    <location>
        <begin position="41"/>
        <end position="263"/>
    </location>
</feature>
<accession>A0A8J3GFU2</accession>
<evidence type="ECO:0000256" key="1">
    <source>
        <dbReference type="ARBA" id="ARBA00010062"/>
    </source>
</evidence>
<dbReference type="SUPFAM" id="SSF53822">
    <property type="entry name" value="Periplasmic binding protein-like I"/>
    <property type="match status" value="1"/>
</dbReference>
<dbReference type="AlphaFoldDB" id="A0A8J3GFU2"/>